<dbReference type="WBParaSite" id="NBR_0001239301-mRNA-1">
    <property type="protein sequence ID" value="NBR_0001239301-mRNA-1"/>
    <property type="gene ID" value="NBR_0001239301"/>
</dbReference>
<reference evidence="1 2" key="2">
    <citation type="submission" date="2018-11" db="EMBL/GenBank/DDBJ databases">
        <authorList>
            <consortium name="Pathogen Informatics"/>
        </authorList>
    </citation>
    <scope>NUCLEOTIDE SEQUENCE [LARGE SCALE GENOMIC DNA]</scope>
</reference>
<accession>A0A0N4Y865</accession>
<evidence type="ECO:0000313" key="3">
    <source>
        <dbReference type="WBParaSite" id="NBR_0001239301-mRNA-1"/>
    </source>
</evidence>
<gene>
    <name evidence="1" type="ORF">NBR_LOCUS12394</name>
</gene>
<organism evidence="3">
    <name type="scientific">Nippostrongylus brasiliensis</name>
    <name type="common">Rat hookworm</name>
    <dbReference type="NCBI Taxonomy" id="27835"/>
    <lineage>
        <taxon>Eukaryota</taxon>
        <taxon>Metazoa</taxon>
        <taxon>Ecdysozoa</taxon>
        <taxon>Nematoda</taxon>
        <taxon>Chromadorea</taxon>
        <taxon>Rhabditida</taxon>
        <taxon>Rhabditina</taxon>
        <taxon>Rhabditomorpha</taxon>
        <taxon>Strongyloidea</taxon>
        <taxon>Heligmosomidae</taxon>
        <taxon>Nippostrongylus</taxon>
    </lineage>
</organism>
<evidence type="ECO:0000313" key="2">
    <source>
        <dbReference type="Proteomes" id="UP000271162"/>
    </source>
</evidence>
<protein>
    <submittedName>
        <fullName evidence="3">DUF4423 domain-containing protein</fullName>
    </submittedName>
</protein>
<dbReference type="Proteomes" id="UP000271162">
    <property type="component" value="Unassembled WGS sequence"/>
</dbReference>
<proteinExistence type="predicted"/>
<keyword evidence="2" id="KW-1185">Reference proteome</keyword>
<name>A0A0N4Y865_NIPBR</name>
<reference evidence="3" key="1">
    <citation type="submission" date="2017-02" db="UniProtKB">
        <authorList>
            <consortium name="WormBaseParasite"/>
        </authorList>
    </citation>
    <scope>IDENTIFICATION</scope>
</reference>
<sequence>MTLVEEAMKENNLALRVLESQERTLSLLYTLISYAQENMLSFRQQHLLYLTTALTFQMESLRVSMETWDSKCKEVVKHLQTALGYLILTIGKYAPDYETRLTALRLINEENPQTETAKNAVKTADETLNRIISKVAGKGLFHMPSGIHIPNVAY</sequence>
<dbReference type="AlphaFoldDB" id="A0A0N4Y865"/>
<dbReference type="EMBL" id="UYSL01020744">
    <property type="protein sequence ID" value="VDL75983.1"/>
    <property type="molecule type" value="Genomic_DNA"/>
</dbReference>
<evidence type="ECO:0000313" key="1">
    <source>
        <dbReference type="EMBL" id="VDL75983.1"/>
    </source>
</evidence>